<accession>A0ABT7K6K7</accession>
<dbReference type="InterPro" id="IPR016181">
    <property type="entry name" value="Acyl_CoA_acyltransferase"/>
</dbReference>
<dbReference type="SUPFAM" id="SSF55729">
    <property type="entry name" value="Acyl-CoA N-acyltransferases (Nat)"/>
    <property type="match status" value="1"/>
</dbReference>
<organism evidence="1 2">
    <name type="scientific">Rhizobium mayense</name>
    <dbReference type="NCBI Taxonomy" id="1312184"/>
    <lineage>
        <taxon>Bacteria</taxon>
        <taxon>Pseudomonadati</taxon>
        <taxon>Pseudomonadota</taxon>
        <taxon>Alphaproteobacteria</taxon>
        <taxon>Hyphomicrobiales</taxon>
        <taxon>Rhizobiaceae</taxon>
        <taxon>Rhizobium/Agrobacterium group</taxon>
        <taxon>Rhizobium</taxon>
    </lineage>
</organism>
<protein>
    <recommendedName>
        <fullName evidence="3">GNAT family N-acetyltransferase</fullName>
    </recommendedName>
</protein>
<evidence type="ECO:0008006" key="3">
    <source>
        <dbReference type="Google" id="ProtNLM"/>
    </source>
</evidence>
<evidence type="ECO:0000313" key="2">
    <source>
        <dbReference type="Proteomes" id="UP001172645"/>
    </source>
</evidence>
<reference evidence="1" key="1">
    <citation type="submission" date="2023-06" db="EMBL/GenBank/DDBJ databases">
        <title>Phylogenetic Diversity of Rhizobium strains.</title>
        <authorList>
            <person name="Moura F.T."/>
            <person name="Helene L.C.F."/>
            <person name="Hungria M."/>
        </authorList>
    </citation>
    <scope>NUCLEOTIDE SEQUENCE</scope>
    <source>
        <strain evidence="1">CCGE526</strain>
    </source>
</reference>
<sequence length="252" mass="27918">MQNKVMTLEVSKYICAADELGRRSGVHFTMGDDFEEYVRITSRLPGKSPTFPNFNPECSDLSPEKAFWIIGRDGEGRAAHVQAMRLDDLSDTSVAEHLSSLRACFADPSIKAGLGSSCICDAPSARSMTGLVAYRGDMWLREDFRGRGLMAFLGRLAFGLAWARWSPDFIYALVAGWYIEKGIADRCGYRHREPHGSVLRLPSHGIDDDDWLVWLTRDDLLQMLSRTSEIDAAWRGTQAAAGSGVMDSSAGR</sequence>
<keyword evidence="2" id="KW-1185">Reference proteome</keyword>
<name>A0ABT7K6K7_9HYPH</name>
<dbReference type="RefSeq" id="WP_285873342.1">
    <property type="nucleotide sequence ID" value="NZ_JARFYM010000062.1"/>
</dbReference>
<evidence type="ECO:0000313" key="1">
    <source>
        <dbReference type="EMBL" id="MDL2403802.1"/>
    </source>
</evidence>
<dbReference type="EMBL" id="JARFYM010000062">
    <property type="protein sequence ID" value="MDL2403802.1"/>
    <property type="molecule type" value="Genomic_DNA"/>
</dbReference>
<gene>
    <name evidence="1" type="ORF">PY649_33615</name>
</gene>
<comment type="caution">
    <text evidence="1">The sequence shown here is derived from an EMBL/GenBank/DDBJ whole genome shotgun (WGS) entry which is preliminary data.</text>
</comment>
<dbReference type="Proteomes" id="UP001172645">
    <property type="component" value="Unassembled WGS sequence"/>
</dbReference>
<proteinExistence type="predicted"/>